<comment type="caution">
    <text evidence="4">The sequence shown here is derived from an EMBL/GenBank/DDBJ whole genome shotgun (WGS) entry which is preliminary data.</text>
</comment>
<gene>
    <name evidence="4" type="ORF">WMQ36_10895</name>
</gene>
<evidence type="ECO:0000256" key="2">
    <source>
        <dbReference type="ARBA" id="ARBA00022801"/>
    </source>
</evidence>
<evidence type="ECO:0000313" key="4">
    <source>
        <dbReference type="EMBL" id="MEQ2425482.1"/>
    </source>
</evidence>
<dbReference type="InterPro" id="IPR017850">
    <property type="entry name" value="Alkaline_phosphatase_core_sf"/>
</dbReference>
<sequence>MKAIMLMFDSLNRHMLQPYGCDSTITPNFNRLAKHAVTFDNCYVASMPCMPARREIHTGRMNFLHRSWGPLEPFDDSMPEILKENGIYSHLVTDHYHYFEDGGCTYHTRYSSYEFVRGQEGDPWKGSVGDPEIPETLGGRTNCLWRQDWVNRPYMQGIKRHSQTLTMDLGLEFIEKNKTEDNWFLQIEHFDPHEPFFAPEEFRKLYPDDYDGPHFDWPNYKRVTEPDQACEHVRNGYRALLTMCDHTLGRLLDKMDQEGMWEDTMLIVNTDHGFLLGEHDWWAKCVMPWYNENANIPLFIWDPRCGIKGGRRKALVQGIDLAPTLLEYFNLPIPGDMMGKPLRDTILYDTPVREAAIYGIHGGHVNCTDGRYVYMRAPVNADNQPLFNYTLMPNHMRNRFSVDNLRKARLRDGFSFTKGCPVLEIPSTGIPELEFSAYDFGTMLFDLEKDPGQLHPISDAAVEERMAGMMVRIMRDNDCPGEQYTRLGLAVD</sequence>
<dbReference type="PANTHER" id="PTHR45953">
    <property type="entry name" value="IDURONATE 2-SULFATASE"/>
    <property type="match status" value="1"/>
</dbReference>
<dbReference type="RefSeq" id="WP_349118184.1">
    <property type="nucleotide sequence ID" value="NZ_JBBMFM010000033.1"/>
</dbReference>
<evidence type="ECO:0000259" key="3">
    <source>
        <dbReference type="Pfam" id="PF00884"/>
    </source>
</evidence>
<dbReference type="SUPFAM" id="SSF53649">
    <property type="entry name" value="Alkaline phosphatase-like"/>
    <property type="match status" value="1"/>
</dbReference>
<feature type="domain" description="Sulfatase N-terminal" evidence="3">
    <location>
        <begin position="4"/>
        <end position="330"/>
    </location>
</feature>
<protein>
    <submittedName>
        <fullName evidence="4">Sulfatase</fullName>
    </submittedName>
</protein>
<proteinExistence type="predicted"/>
<organism evidence="4 5">
    <name type="scientific">Enterocloster hominis</name>
    <name type="common">ex Hitch et al. 2024</name>
    <dbReference type="NCBI Taxonomy" id="1917870"/>
    <lineage>
        <taxon>Bacteria</taxon>
        <taxon>Bacillati</taxon>
        <taxon>Bacillota</taxon>
        <taxon>Clostridia</taxon>
        <taxon>Lachnospirales</taxon>
        <taxon>Lachnospiraceae</taxon>
        <taxon>Enterocloster</taxon>
    </lineage>
</organism>
<keyword evidence="2" id="KW-0378">Hydrolase</keyword>
<dbReference type="Proteomes" id="UP001454086">
    <property type="component" value="Unassembled WGS sequence"/>
</dbReference>
<accession>A0ABV1D4Z3</accession>
<dbReference type="InterPro" id="IPR000917">
    <property type="entry name" value="Sulfatase_N"/>
</dbReference>
<dbReference type="CDD" id="cd16148">
    <property type="entry name" value="sulfatase_like"/>
    <property type="match status" value="1"/>
</dbReference>
<name>A0ABV1D4Z3_9FIRM</name>
<reference evidence="4 5" key="1">
    <citation type="submission" date="2024-03" db="EMBL/GenBank/DDBJ databases">
        <title>Human intestinal bacterial collection.</title>
        <authorList>
            <person name="Pauvert C."/>
            <person name="Hitch T.C.A."/>
            <person name="Clavel T."/>
        </authorList>
    </citation>
    <scope>NUCLEOTIDE SEQUENCE [LARGE SCALE GENOMIC DNA]</scope>
    <source>
        <strain evidence="4 5">CLA-SR-H021</strain>
    </source>
</reference>
<dbReference type="Pfam" id="PF00884">
    <property type="entry name" value="Sulfatase"/>
    <property type="match status" value="1"/>
</dbReference>
<keyword evidence="1" id="KW-0479">Metal-binding</keyword>
<evidence type="ECO:0000313" key="5">
    <source>
        <dbReference type="Proteomes" id="UP001454086"/>
    </source>
</evidence>
<dbReference type="PANTHER" id="PTHR45953:SF1">
    <property type="entry name" value="IDURONATE 2-SULFATASE"/>
    <property type="match status" value="1"/>
</dbReference>
<dbReference type="EMBL" id="JBBMFM010000033">
    <property type="protein sequence ID" value="MEQ2425482.1"/>
    <property type="molecule type" value="Genomic_DNA"/>
</dbReference>
<keyword evidence="5" id="KW-1185">Reference proteome</keyword>
<evidence type="ECO:0000256" key="1">
    <source>
        <dbReference type="ARBA" id="ARBA00022723"/>
    </source>
</evidence>
<dbReference type="Gene3D" id="3.40.720.10">
    <property type="entry name" value="Alkaline Phosphatase, subunit A"/>
    <property type="match status" value="1"/>
</dbReference>